<gene>
    <name evidence="1" type="ordered locus">TTX_0179</name>
</gene>
<dbReference type="HOGENOM" id="CLU_1640033_0_0_2"/>
<dbReference type="eggNOG" id="arCOG05563">
    <property type="taxonomic scope" value="Archaea"/>
</dbReference>
<dbReference type="PaxDb" id="768679-TTX_0179"/>
<dbReference type="GeneID" id="11263189"/>
<evidence type="ECO:0000313" key="2">
    <source>
        <dbReference type="Proteomes" id="UP000002654"/>
    </source>
</evidence>
<dbReference type="Proteomes" id="UP000002654">
    <property type="component" value="Chromosome"/>
</dbReference>
<keyword evidence="2" id="KW-1185">Reference proteome</keyword>
<name>G4RMR2_THETK</name>
<evidence type="ECO:0000313" key="1">
    <source>
        <dbReference type="EMBL" id="CCC80856.1"/>
    </source>
</evidence>
<sequence length="162" mass="18386">MIGLYADKVIKTDLPLLVPFCEAPRPNVVPYVDEDLGCLMRALRTAYMAVAVRTQNKVLVKIAEEMRPDLLILVDGLRIYTRRIRPLLRPGQHSRGYFVVADRSELSELDKDQAEGVFLNYEAFPQEWVQAAVSGSLKCSRCNRCGPLDLLLCDSYRELEVI</sequence>
<proteinExistence type="predicted"/>
<reference evidence="1 2" key="1">
    <citation type="journal article" date="2011" name="PLoS ONE">
        <title>The complete genome sequence of Thermoproteus tenax: a physiologically versatile member of the Crenarchaeota.</title>
        <authorList>
            <person name="Siebers B."/>
            <person name="Zaparty M."/>
            <person name="Raddatz G."/>
            <person name="Tjaden B."/>
            <person name="Albers S.V."/>
            <person name="Bell S.D."/>
            <person name="Blombach F."/>
            <person name="Kletzin A."/>
            <person name="Kyrpides N."/>
            <person name="Lanz C."/>
            <person name="Plagens A."/>
            <person name="Rampp M."/>
            <person name="Rosinus A."/>
            <person name="von Jan M."/>
            <person name="Makarova K.S."/>
            <person name="Klenk H.P."/>
            <person name="Schuster S.C."/>
            <person name="Hensel R."/>
        </authorList>
    </citation>
    <scope>NUCLEOTIDE SEQUENCE [LARGE SCALE GENOMIC DNA]</scope>
    <source>
        <strain evidence="2">ATCC 35583 / DSM 2078 / JCM 9277 / NBRC 100435 / Kra 1</strain>
    </source>
</reference>
<protein>
    <submittedName>
        <fullName evidence="1">Uncharacterized protein</fullName>
    </submittedName>
</protein>
<dbReference type="PATRIC" id="fig|768679.9.peg.185"/>
<dbReference type="STRING" id="768679.TTX_0179"/>
<organism evidence="1 2">
    <name type="scientific">Thermoproteus tenax (strain ATCC 35583 / DSM 2078 / JCM 9277 / NBRC 100435 / Kra 1)</name>
    <dbReference type="NCBI Taxonomy" id="768679"/>
    <lineage>
        <taxon>Archaea</taxon>
        <taxon>Thermoproteota</taxon>
        <taxon>Thermoprotei</taxon>
        <taxon>Thermoproteales</taxon>
        <taxon>Thermoproteaceae</taxon>
        <taxon>Thermoproteus</taxon>
    </lineage>
</organism>
<accession>G4RMR2</accession>
<dbReference type="RefSeq" id="WP_014126113.1">
    <property type="nucleotide sequence ID" value="NC_016070.1"/>
</dbReference>
<dbReference type="EMBL" id="FN869859">
    <property type="protein sequence ID" value="CCC80856.1"/>
    <property type="molecule type" value="Genomic_DNA"/>
</dbReference>
<dbReference type="OrthoDB" id="28170at2157"/>
<dbReference type="KEGG" id="ttn:TTX_0179"/>
<dbReference type="AlphaFoldDB" id="G4RMR2"/>